<comment type="subcellular location">
    <subcellularLocation>
        <location evidence="1">Cytoplasm</location>
        <location evidence="1">Cytosol</location>
    </subcellularLocation>
    <subcellularLocation>
        <location evidence="2">Cytoplasm</location>
        <location evidence="2">Perinuclear region</location>
    </subcellularLocation>
    <subcellularLocation>
        <location evidence="3">Lysosome membrane</location>
    </subcellularLocation>
</comment>
<keyword evidence="6" id="KW-0963">Cytoplasm</keyword>
<dbReference type="Pfam" id="PF12257">
    <property type="entry name" value="IML1"/>
    <property type="match status" value="1"/>
</dbReference>
<feature type="region of interest" description="Disordered" evidence="13">
    <location>
        <begin position="335"/>
        <end position="387"/>
    </location>
</feature>
<evidence type="ECO:0000256" key="7">
    <source>
        <dbReference type="ARBA" id="ARBA00022553"/>
    </source>
</evidence>
<evidence type="ECO:0000256" key="12">
    <source>
        <dbReference type="ARBA" id="ARBA00079194"/>
    </source>
</evidence>
<dbReference type="InterPro" id="IPR027244">
    <property type="entry name" value="IML1"/>
</dbReference>
<evidence type="ECO:0000313" key="16">
    <source>
        <dbReference type="Proteomes" id="UP000002280"/>
    </source>
</evidence>
<evidence type="ECO:0000256" key="6">
    <source>
        <dbReference type="ARBA" id="ARBA00022490"/>
    </source>
</evidence>
<dbReference type="Ensembl" id="ENSMODT00000012554.4">
    <property type="protein sequence ID" value="ENSMODP00000012329.4"/>
    <property type="gene ID" value="ENSMODG00000009845.4"/>
</dbReference>
<dbReference type="GO" id="GO:0048471">
    <property type="term" value="C:perinuclear region of cytoplasm"/>
    <property type="evidence" value="ECO:0007669"/>
    <property type="project" value="UniProtKB-SubCell"/>
</dbReference>
<evidence type="ECO:0000256" key="5">
    <source>
        <dbReference type="ARBA" id="ARBA00022468"/>
    </source>
</evidence>
<dbReference type="GO" id="GO:0061462">
    <property type="term" value="P:protein localization to lysosome"/>
    <property type="evidence" value="ECO:0007669"/>
    <property type="project" value="Ensembl"/>
</dbReference>
<dbReference type="GO" id="GO:1904262">
    <property type="term" value="P:negative regulation of TORC1 signaling"/>
    <property type="evidence" value="ECO:0000318"/>
    <property type="project" value="GO_Central"/>
</dbReference>
<dbReference type="Pfam" id="PF19418">
    <property type="entry name" value="DEPDC5_CTD"/>
    <property type="match status" value="1"/>
</dbReference>
<dbReference type="InterPro" id="IPR036388">
    <property type="entry name" value="WH-like_DNA-bd_sf"/>
</dbReference>
<name>F6WAK9_MONDO</name>
<evidence type="ECO:0000256" key="9">
    <source>
        <dbReference type="ARBA" id="ARBA00023136"/>
    </source>
</evidence>
<dbReference type="Gene3D" id="1.10.10.10">
    <property type="entry name" value="Winged helix-like DNA-binding domain superfamily/Winged helix DNA-binding domain"/>
    <property type="match status" value="1"/>
</dbReference>
<feature type="region of interest" description="Disordered" evidence="13">
    <location>
        <begin position="970"/>
        <end position="994"/>
    </location>
</feature>
<dbReference type="GO" id="GO:0044877">
    <property type="term" value="F:protein-containing complex binding"/>
    <property type="evidence" value="ECO:0007669"/>
    <property type="project" value="Ensembl"/>
</dbReference>
<dbReference type="GO" id="GO:0045948">
    <property type="term" value="P:positive regulation of translational initiation"/>
    <property type="evidence" value="ECO:0007669"/>
    <property type="project" value="Ensembl"/>
</dbReference>
<dbReference type="PROSITE" id="PS50186">
    <property type="entry name" value="DEP"/>
    <property type="match status" value="1"/>
</dbReference>
<dbReference type="InterPro" id="IPR045838">
    <property type="entry name" value="DEPDC5_CTD"/>
</dbReference>
<feature type="region of interest" description="Disordered" evidence="13">
    <location>
        <begin position="555"/>
        <end position="576"/>
    </location>
</feature>
<dbReference type="GO" id="GO:0031463">
    <property type="term" value="C:Cul3-RING ubiquitin ligase complex"/>
    <property type="evidence" value="ECO:0007669"/>
    <property type="project" value="Ensembl"/>
</dbReference>
<dbReference type="FunFam" id="1.10.10.10:FF:000171">
    <property type="entry name" value="DEP domain-containing protein 5 isoform X2"/>
    <property type="match status" value="1"/>
</dbReference>
<evidence type="ECO:0000256" key="3">
    <source>
        <dbReference type="ARBA" id="ARBA00004656"/>
    </source>
</evidence>
<evidence type="ECO:0000259" key="14">
    <source>
        <dbReference type="PROSITE" id="PS50186"/>
    </source>
</evidence>
<dbReference type="InterPro" id="IPR000591">
    <property type="entry name" value="DEP_dom"/>
</dbReference>
<keyword evidence="8" id="KW-0832">Ubl conjugation</keyword>
<evidence type="ECO:0000256" key="4">
    <source>
        <dbReference type="ARBA" id="ARBA00005643"/>
    </source>
</evidence>
<dbReference type="eggNOG" id="KOG3572">
    <property type="taxonomic scope" value="Eukaryota"/>
</dbReference>
<evidence type="ECO:0000256" key="2">
    <source>
        <dbReference type="ARBA" id="ARBA00004556"/>
    </source>
</evidence>
<keyword evidence="9" id="KW-0472">Membrane</keyword>
<feature type="region of interest" description="Disordered" evidence="13">
    <location>
        <begin position="284"/>
        <end position="308"/>
    </location>
</feature>
<keyword evidence="10" id="KW-0458">Lysosome</keyword>
<evidence type="ECO:0000313" key="15">
    <source>
        <dbReference type="Ensembl" id="ENSMODP00000012329.4"/>
    </source>
</evidence>
<evidence type="ECO:0000256" key="8">
    <source>
        <dbReference type="ARBA" id="ARBA00022843"/>
    </source>
</evidence>
<protein>
    <recommendedName>
        <fullName evidence="11">GATOR1 complex protein DEPDC5</fullName>
    </recommendedName>
    <alternativeName>
        <fullName evidence="12">DEP domain-containing protein 5</fullName>
    </alternativeName>
</protein>
<reference evidence="15" key="2">
    <citation type="submission" date="2025-08" db="UniProtKB">
        <authorList>
            <consortium name="Ensembl"/>
        </authorList>
    </citation>
    <scope>IDENTIFICATION</scope>
</reference>
<evidence type="ECO:0000256" key="13">
    <source>
        <dbReference type="SAM" id="MobiDB-lite"/>
    </source>
</evidence>
<dbReference type="GO" id="GO:0045947">
    <property type="term" value="P:negative regulation of translational initiation"/>
    <property type="evidence" value="ECO:0007669"/>
    <property type="project" value="Ensembl"/>
</dbReference>
<dbReference type="GO" id="GO:0031267">
    <property type="term" value="F:small GTPase binding"/>
    <property type="evidence" value="ECO:0007669"/>
    <property type="project" value="Ensembl"/>
</dbReference>
<dbReference type="InParanoid" id="F6WAK9"/>
<keyword evidence="16" id="KW-1185">Reference proteome</keyword>
<dbReference type="STRING" id="13616.ENSMODP00000012329"/>
<dbReference type="GO" id="GO:0038202">
    <property type="term" value="P:TORC1 signaling"/>
    <property type="evidence" value="ECO:0007669"/>
    <property type="project" value="Ensembl"/>
</dbReference>
<dbReference type="Pfam" id="PF00610">
    <property type="entry name" value="DEP"/>
    <property type="match status" value="1"/>
</dbReference>
<dbReference type="InterPro" id="IPR036390">
    <property type="entry name" value="WH_DNA-bd_sf"/>
</dbReference>
<dbReference type="GO" id="GO:0010508">
    <property type="term" value="P:positive regulation of autophagy"/>
    <property type="evidence" value="ECO:0000318"/>
    <property type="project" value="GO_Central"/>
</dbReference>
<dbReference type="SMART" id="SM00049">
    <property type="entry name" value="DEP"/>
    <property type="match status" value="1"/>
</dbReference>
<keyword evidence="5" id="KW-0343">GTPase activation</keyword>
<proteinExistence type="inferred from homology"/>
<comment type="similarity">
    <text evidence="4">Belongs to the IML1 family.</text>
</comment>
<dbReference type="HOGENOM" id="CLU_004411_0_0_1"/>
<reference evidence="15" key="3">
    <citation type="submission" date="2025-09" db="UniProtKB">
        <authorList>
            <consortium name="Ensembl"/>
        </authorList>
    </citation>
    <scope>IDENTIFICATION</scope>
</reference>
<feature type="compositionally biased region" description="Basic and acidic residues" evidence="13">
    <location>
        <begin position="287"/>
        <end position="296"/>
    </location>
</feature>
<evidence type="ECO:0000256" key="11">
    <source>
        <dbReference type="ARBA" id="ARBA00070737"/>
    </source>
</evidence>
<dbReference type="CDD" id="cd04449">
    <property type="entry name" value="DEP_DEPDC5-like"/>
    <property type="match status" value="1"/>
</dbReference>
<dbReference type="PANTHER" id="PTHR13179">
    <property type="entry name" value="DEP DOMAIN CONTAINING PROTEIN 5"/>
    <property type="match status" value="1"/>
</dbReference>
<feature type="domain" description="DEP" evidence="14">
    <location>
        <begin position="1011"/>
        <end position="1086"/>
    </location>
</feature>
<dbReference type="OMA" id="RTWHFKR"/>
<accession>F6WAK9</accession>
<reference evidence="15 16" key="1">
    <citation type="journal article" date="2007" name="Nature">
        <title>Genome of the marsupial Monodelphis domestica reveals innovation in non-coding sequences.</title>
        <authorList>
            <person name="Mikkelsen T.S."/>
            <person name="Wakefield M.J."/>
            <person name="Aken B."/>
            <person name="Amemiya C.T."/>
            <person name="Chang J.L."/>
            <person name="Duke S."/>
            <person name="Garber M."/>
            <person name="Gentles A.J."/>
            <person name="Goodstadt L."/>
            <person name="Heger A."/>
            <person name="Jurka J."/>
            <person name="Kamal M."/>
            <person name="Mauceli E."/>
            <person name="Searle S.M."/>
            <person name="Sharpe T."/>
            <person name="Baker M.L."/>
            <person name="Batzer M.A."/>
            <person name="Benos P.V."/>
            <person name="Belov K."/>
            <person name="Clamp M."/>
            <person name="Cook A."/>
            <person name="Cuff J."/>
            <person name="Das R."/>
            <person name="Davidow L."/>
            <person name="Deakin J.E."/>
            <person name="Fazzari M.J."/>
            <person name="Glass J.L."/>
            <person name="Grabherr M."/>
            <person name="Greally J.M."/>
            <person name="Gu W."/>
            <person name="Hore T.A."/>
            <person name="Huttley G.A."/>
            <person name="Kleber M."/>
            <person name="Jirtle R.L."/>
            <person name="Koina E."/>
            <person name="Lee J.T."/>
            <person name="Mahony S."/>
            <person name="Marra M.A."/>
            <person name="Miller R.D."/>
            <person name="Nicholls R.D."/>
            <person name="Oda M."/>
            <person name="Papenfuss A.T."/>
            <person name="Parra Z.E."/>
            <person name="Pollock D.D."/>
            <person name="Ray D.A."/>
            <person name="Schein J.E."/>
            <person name="Speed T.P."/>
            <person name="Thompson K."/>
            <person name="VandeBerg J.L."/>
            <person name="Wade C.M."/>
            <person name="Walker J.A."/>
            <person name="Waters P.D."/>
            <person name="Webber C."/>
            <person name="Weidman J.R."/>
            <person name="Xie X."/>
            <person name="Zody M.C."/>
            <person name="Baldwin J."/>
            <person name="Abdouelleil A."/>
            <person name="Abdulkadir J."/>
            <person name="Abebe A."/>
            <person name="Abera B."/>
            <person name="Abreu J."/>
            <person name="Acer S.C."/>
            <person name="Aftuck L."/>
            <person name="Alexander A."/>
            <person name="An P."/>
            <person name="Anderson E."/>
            <person name="Anderson S."/>
            <person name="Arachi H."/>
            <person name="Azer M."/>
            <person name="Bachantsang P."/>
            <person name="Barry A."/>
            <person name="Bayul T."/>
            <person name="Berlin A."/>
            <person name="Bessette D."/>
            <person name="Bloom T."/>
            <person name="Bloom T."/>
            <person name="Boguslavskiy L."/>
            <person name="Bonnet C."/>
            <person name="Boukhgalter B."/>
            <person name="Bourzgui I."/>
            <person name="Brown A."/>
            <person name="Cahill P."/>
            <person name="Channer S."/>
            <person name="Cheshatsang Y."/>
            <person name="Chuda L."/>
            <person name="Citroen M."/>
            <person name="Collymore A."/>
            <person name="Cooke P."/>
            <person name="Costello M."/>
            <person name="D'Aco K."/>
            <person name="Daza R."/>
            <person name="De Haan G."/>
            <person name="DeGray S."/>
            <person name="DeMaso C."/>
            <person name="Dhargay N."/>
            <person name="Dooley K."/>
            <person name="Dooley E."/>
            <person name="Doricent M."/>
            <person name="Dorje P."/>
            <person name="Dorjee K."/>
            <person name="Dupes A."/>
            <person name="Elong R."/>
            <person name="Falk J."/>
            <person name="Farina A."/>
            <person name="Faro S."/>
            <person name="Ferguson D."/>
            <person name="Fisher S."/>
            <person name="Foley C.D."/>
            <person name="Franke A."/>
            <person name="Friedrich D."/>
            <person name="Gadbois L."/>
            <person name="Gearin G."/>
            <person name="Gearin C.R."/>
            <person name="Giannoukos G."/>
            <person name="Goode T."/>
            <person name="Graham J."/>
            <person name="Grandbois E."/>
            <person name="Grewal S."/>
            <person name="Gyaltsen K."/>
            <person name="Hafez N."/>
            <person name="Hagos B."/>
            <person name="Hall J."/>
            <person name="Henson C."/>
            <person name="Hollinger A."/>
            <person name="Honan T."/>
            <person name="Huard M.D."/>
            <person name="Hughes L."/>
            <person name="Hurhula B."/>
            <person name="Husby M.E."/>
            <person name="Kamat A."/>
            <person name="Kanga B."/>
            <person name="Kashin S."/>
            <person name="Khazanovich D."/>
            <person name="Kisner P."/>
            <person name="Lance K."/>
            <person name="Lara M."/>
            <person name="Lee W."/>
            <person name="Lennon N."/>
            <person name="Letendre F."/>
            <person name="LeVine R."/>
            <person name="Lipovsky A."/>
            <person name="Liu X."/>
            <person name="Liu J."/>
            <person name="Liu S."/>
            <person name="Lokyitsang T."/>
            <person name="Lokyitsang Y."/>
            <person name="Lubonja R."/>
            <person name="Lui A."/>
            <person name="MacDonald P."/>
            <person name="Magnisalis V."/>
            <person name="Maru K."/>
            <person name="Matthews C."/>
            <person name="McCusker W."/>
            <person name="McDonough S."/>
            <person name="Mehta T."/>
            <person name="Meldrim J."/>
            <person name="Meneus L."/>
            <person name="Mihai O."/>
            <person name="Mihalev A."/>
            <person name="Mihova T."/>
            <person name="Mittelman R."/>
            <person name="Mlenga V."/>
            <person name="Montmayeur A."/>
            <person name="Mulrain L."/>
            <person name="Navidi A."/>
            <person name="Naylor J."/>
            <person name="Negash T."/>
            <person name="Nguyen T."/>
            <person name="Nguyen N."/>
            <person name="Nicol R."/>
            <person name="Norbu C."/>
            <person name="Norbu N."/>
            <person name="Novod N."/>
            <person name="O'Neill B."/>
            <person name="Osman S."/>
            <person name="Markiewicz E."/>
            <person name="Oyono O.L."/>
            <person name="Patti C."/>
            <person name="Phunkhang P."/>
            <person name="Pierre F."/>
            <person name="Priest M."/>
            <person name="Raghuraman S."/>
            <person name="Rege F."/>
            <person name="Reyes R."/>
            <person name="Rise C."/>
            <person name="Rogov P."/>
            <person name="Ross K."/>
            <person name="Ryan E."/>
            <person name="Settipalli S."/>
            <person name="Shea T."/>
            <person name="Sherpa N."/>
            <person name="Shi L."/>
            <person name="Shih D."/>
            <person name="Sparrow T."/>
            <person name="Spaulding J."/>
            <person name="Stalker J."/>
            <person name="Stange-Thomann N."/>
            <person name="Stavropoulos S."/>
            <person name="Stone C."/>
            <person name="Strader C."/>
            <person name="Tesfaye S."/>
            <person name="Thomson T."/>
            <person name="Thoulutsang Y."/>
            <person name="Thoulutsang D."/>
            <person name="Topham K."/>
            <person name="Topping I."/>
            <person name="Tsamla T."/>
            <person name="Vassiliev H."/>
            <person name="Vo A."/>
            <person name="Wangchuk T."/>
            <person name="Wangdi T."/>
            <person name="Weiand M."/>
            <person name="Wilkinson J."/>
            <person name="Wilson A."/>
            <person name="Yadav S."/>
            <person name="Young G."/>
            <person name="Yu Q."/>
            <person name="Zembek L."/>
            <person name="Zhong D."/>
            <person name="Zimmer A."/>
            <person name="Zwirko Z."/>
            <person name="Jaffe D.B."/>
            <person name="Alvarez P."/>
            <person name="Brockman W."/>
            <person name="Butler J."/>
            <person name="Chin C."/>
            <person name="Gnerre S."/>
            <person name="MacCallum I."/>
            <person name="Graves J.A."/>
            <person name="Ponting C.P."/>
            <person name="Breen M."/>
            <person name="Samollow P.B."/>
            <person name="Lander E.S."/>
            <person name="Lindblad-Toh K."/>
        </authorList>
    </citation>
    <scope>NUCLEOTIDE SEQUENCE [LARGE SCALE GENOMIC DNA]</scope>
</reference>
<dbReference type="GO" id="GO:0005829">
    <property type="term" value="C:cytosol"/>
    <property type="evidence" value="ECO:0007669"/>
    <property type="project" value="UniProtKB-SubCell"/>
</dbReference>
<feature type="compositionally biased region" description="Low complexity" evidence="13">
    <location>
        <begin position="351"/>
        <end position="365"/>
    </location>
</feature>
<sequence>RPTRRKRSVRTCSWGAGDWARGRAWPRLLKAPWVWPSERGEAKGGSCLGGIVSVRAVPLLLFLVQEKNCSHEVTVVLFSRTFYDAKSIDEFPETHRASIRQDHEGRFYEDFYKVVVQNERREEWTSLLVTIKKLFVQYPVLVRLDRAEGFPQGDNSTSAQGNYLEAINLSFNVFDKHYINRNFDRTGQMSVVITPGVGVFEVDRLLMILTKQRMIDNGIGVDLVCMGEQPLHAVPLFKLHNRSGPRDSRLGDDYNIPHWINHSFYTSKSQHLCNSFTPRIKLAGRKPATEKAKNGRDTSIGTPKESENALPIQVDYDAYDAQVFRLPGPARAQRLTTFRSVRERESHGRKSSSSFDVSSSPSVQSRTLLPEEGRSQASDDSSLGKGSHILMIPHSHLHQYDVSSSLGYPSTRDVLENLMESQQRDSSAPGRFHVGSAESMLHVRPGGYTPQRALINPFAPSRMPMKLTSNRRRWMHTFPVGHLGEAIQIHHQTRQTWVELQGRGQRDPTHSSAELLELAYHEAAGRHLPSRQPGDSASFLNFSGSNEFSARLLSNSATGPRSQNKDSLEDSVSASSDPMPGFCCTVGVDWKSLTTPACLPLTTDYFPDRQGLQNDYTEGCYDLLPEADMDRRDEEGMQMTAQQVFEEFICQRLMQGYQIIVQPKPQKPNPAVAPPLSSSPLYSRGLVSRNRPEEEDQYWLSMGRTFHKVTLKDKIITVTRYLPKYPYESAQINYTYSLCPSHSDSEFVSCWVEFSHERLEEYKWNYLDQYICSAGSEDFSLIESLKFWRTRFLLLPACVTATKRITEGEAHCDIYGEKPRSDEEEWQLLDGFIRFMEGLNRIRRRHRSDRMIRKGAAMKGLQMAGPLSAHSLEPPGPPVGKKGTSVLSALLEMEASQKCLGEQQASLHACKGPAHPAENSGVALTPTYLDSPRKVSVDQSATPALDGTSLGISVGQPMDRGSTQAFGNAQAAGEQGYPLANPSDGSSQQFPTSSLNTSSTLLEILEAMKHPSTGVQLLSEQKGLSASCFISAEVVHWLVNSVEGVQTQAMASDIMQKMLEEQLITHASGEALRTFIYGFYFYKIVAEREPERGGLQQPAAWHSAAMEDFTAFQRKWFEVAFVAEELLHSEIPAFLLPWLPSRPASYASRHSSFSRSFGGRSQAAALLAATVPEQRTVTLDVDVNNRTDRLEWCSCYYHGNFSLNAAFEIKLHWMAVTAAVLSEMVQGWHRKATSCGFLLVPVLEGPFALPSYLYGDPLRAQLFIPLNISCLLKEGSEHLFDSKTCSALPFVPPGLANKSLRPLGLYSLEGQSWKGPGRGVSFGVLSPWPLRSPGLPKARTGRTRIQTLGLHSAGLPRGPQWLSFSP</sequence>
<dbReference type="InterPro" id="IPR048255">
    <property type="entry name" value="IML1_N"/>
</dbReference>
<dbReference type="Bgee" id="ENSMODG00000009845">
    <property type="expression patterns" value="Expressed in cerebellum and 16 other cell types or tissues"/>
</dbReference>
<dbReference type="GeneTree" id="ENSGT00390000016559"/>
<dbReference type="GO" id="GO:0034198">
    <property type="term" value="P:cellular response to amino acid starvation"/>
    <property type="evidence" value="ECO:0000318"/>
    <property type="project" value="GO_Central"/>
</dbReference>
<dbReference type="PANTHER" id="PTHR13179:SF8">
    <property type="entry name" value="GATOR COMPLEX PROTEIN DEPDC5"/>
    <property type="match status" value="1"/>
</dbReference>
<gene>
    <name evidence="15" type="primary">DEPDC5</name>
</gene>
<keyword evidence="7" id="KW-0597">Phosphoprotein</keyword>
<dbReference type="GO" id="GO:1990130">
    <property type="term" value="C:GATOR1 complex"/>
    <property type="evidence" value="ECO:0000318"/>
    <property type="project" value="GO_Central"/>
</dbReference>
<dbReference type="GO" id="GO:1904263">
    <property type="term" value="P:positive regulation of TORC1 signaling"/>
    <property type="evidence" value="ECO:0007669"/>
    <property type="project" value="Ensembl"/>
</dbReference>
<evidence type="ECO:0000256" key="10">
    <source>
        <dbReference type="ARBA" id="ARBA00023228"/>
    </source>
</evidence>
<organism evidence="15 16">
    <name type="scientific">Monodelphis domestica</name>
    <name type="common">Gray short-tailed opossum</name>
    <dbReference type="NCBI Taxonomy" id="13616"/>
    <lineage>
        <taxon>Eukaryota</taxon>
        <taxon>Metazoa</taxon>
        <taxon>Chordata</taxon>
        <taxon>Craniata</taxon>
        <taxon>Vertebrata</taxon>
        <taxon>Euteleostomi</taxon>
        <taxon>Mammalia</taxon>
        <taxon>Metatheria</taxon>
        <taxon>Didelphimorphia</taxon>
        <taxon>Didelphidae</taxon>
        <taxon>Monodelphis</taxon>
    </lineage>
</organism>
<dbReference type="SUPFAM" id="SSF46785">
    <property type="entry name" value="Winged helix' DNA-binding domain"/>
    <property type="match status" value="1"/>
</dbReference>
<dbReference type="Proteomes" id="UP000002280">
    <property type="component" value="Chromosome 3"/>
</dbReference>
<dbReference type="GO" id="GO:0005765">
    <property type="term" value="C:lysosomal membrane"/>
    <property type="evidence" value="ECO:0000318"/>
    <property type="project" value="GO_Central"/>
</dbReference>
<evidence type="ECO:0000256" key="1">
    <source>
        <dbReference type="ARBA" id="ARBA00004514"/>
    </source>
</evidence>
<dbReference type="FunCoup" id="F6WAK9">
    <property type="interactions" value="2116"/>
</dbReference>
<dbReference type="GO" id="GO:0005096">
    <property type="term" value="F:GTPase activator activity"/>
    <property type="evidence" value="ECO:0007669"/>
    <property type="project" value="UniProtKB-KW"/>
</dbReference>
<dbReference type="GO" id="GO:0002181">
    <property type="term" value="P:cytoplasmic translation"/>
    <property type="evidence" value="ECO:0007669"/>
    <property type="project" value="Ensembl"/>
</dbReference>